<gene>
    <name evidence="1" type="ORF">RIF23_16065</name>
</gene>
<dbReference type="RefSeq" id="WP_310913367.1">
    <property type="nucleotide sequence ID" value="NZ_JAVLVT010000008.1"/>
</dbReference>
<comment type="caution">
    <text evidence="1">The sequence shown here is derived from an EMBL/GenBank/DDBJ whole genome shotgun (WGS) entry which is preliminary data.</text>
</comment>
<keyword evidence="2" id="KW-1185">Reference proteome</keyword>
<proteinExistence type="predicted"/>
<name>A0ABU2HAB2_9ACTN</name>
<dbReference type="InterPro" id="IPR036291">
    <property type="entry name" value="NAD(P)-bd_dom_sf"/>
</dbReference>
<organism evidence="1 2">
    <name type="scientific">Lipingzhangella rawalii</name>
    <dbReference type="NCBI Taxonomy" id="2055835"/>
    <lineage>
        <taxon>Bacteria</taxon>
        <taxon>Bacillati</taxon>
        <taxon>Actinomycetota</taxon>
        <taxon>Actinomycetes</taxon>
        <taxon>Streptosporangiales</taxon>
        <taxon>Nocardiopsidaceae</taxon>
        <taxon>Lipingzhangella</taxon>
    </lineage>
</organism>
<dbReference type="Gene3D" id="3.40.50.720">
    <property type="entry name" value="NAD(P)-binding Rossmann-like Domain"/>
    <property type="match status" value="1"/>
</dbReference>
<accession>A0ABU2HAB2</accession>
<sequence>MSLGRGGDDAWMVAPVPHGAAFDPDHPGIVACAPGTRVEVAALARFQQMALLGLDRLPVGVELDGAVVLGSGPVAVGCALELHRRGARPIHVCTARRKAAIEGVPGTRIEAQSGVAHLVIDAAGDPQRAVSMLAAGGVLGLLGTPEEAATIAAAQAHRQGWTVVGMHELADHHPGRYQDAYATVAGWLAAELDSGLVAAWCRTVPGHRAPEVFASLAEPERRLPEPVILFDWSCDA</sequence>
<dbReference type="Proteomes" id="UP001250214">
    <property type="component" value="Unassembled WGS sequence"/>
</dbReference>
<evidence type="ECO:0000313" key="1">
    <source>
        <dbReference type="EMBL" id="MDS1271809.1"/>
    </source>
</evidence>
<evidence type="ECO:0008006" key="3">
    <source>
        <dbReference type="Google" id="ProtNLM"/>
    </source>
</evidence>
<evidence type="ECO:0000313" key="2">
    <source>
        <dbReference type="Proteomes" id="UP001250214"/>
    </source>
</evidence>
<protein>
    <recommendedName>
        <fullName evidence="3">Zinc-binding dehydrogenase</fullName>
    </recommendedName>
</protein>
<dbReference type="SUPFAM" id="SSF51735">
    <property type="entry name" value="NAD(P)-binding Rossmann-fold domains"/>
    <property type="match status" value="1"/>
</dbReference>
<reference evidence="2" key="1">
    <citation type="submission" date="2023-07" db="EMBL/GenBank/DDBJ databases">
        <title>Novel species in the genus Lipingzhangella isolated from Sambhar Salt Lake.</title>
        <authorList>
            <person name="Jiya N."/>
            <person name="Kajale S."/>
            <person name="Sharma A."/>
        </authorList>
    </citation>
    <scope>NUCLEOTIDE SEQUENCE [LARGE SCALE GENOMIC DNA]</scope>
    <source>
        <strain evidence="2">LS1_29</strain>
    </source>
</reference>
<dbReference type="EMBL" id="JAVLVT010000008">
    <property type="protein sequence ID" value="MDS1271809.1"/>
    <property type="molecule type" value="Genomic_DNA"/>
</dbReference>